<feature type="transmembrane region" description="Helical" evidence="1">
    <location>
        <begin position="144"/>
        <end position="171"/>
    </location>
</feature>
<reference evidence="3" key="1">
    <citation type="journal article" date="2019" name="Int. J. Syst. Evol. Microbiol.">
        <title>The Global Catalogue of Microorganisms (GCM) 10K type strain sequencing project: providing services to taxonomists for standard genome sequencing and annotation.</title>
        <authorList>
            <consortium name="The Broad Institute Genomics Platform"/>
            <consortium name="The Broad Institute Genome Sequencing Center for Infectious Disease"/>
            <person name="Wu L."/>
            <person name="Ma J."/>
        </authorList>
    </citation>
    <scope>NUCLEOTIDE SEQUENCE [LARGE SCALE GENOMIC DNA]</scope>
    <source>
        <strain evidence="3">KCTC 32255</strain>
    </source>
</reference>
<sequence>MITAGGARRQFAPGVGTLLVYVLLVGNPWVSRTASTVGGEHDNVGGMLASYFFFPRWYIDLEGVGVWGFWMADIRTIVFVLLVVFGLNRAVQPVMASKMATFAATTGVTVLGAVIASVSGIVLASLVTDMPSLISGPVQPTEHYFVLNLLFDAAIFGVLFGAILGVAAVAASGSRVAPTFPTRACLPNIGRWFADDR</sequence>
<organism evidence="2 3">
    <name type="scientific">Haloechinothrix salitolerans</name>
    <dbReference type="NCBI Taxonomy" id="926830"/>
    <lineage>
        <taxon>Bacteria</taxon>
        <taxon>Bacillati</taxon>
        <taxon>Actinomycetota</taxon>
        <taxon>Actinomycetes</taxon>
        <taxon>Pseudonocardiales</taxon>
        <taxon>Pseudonocardiaceae</taxon>
        <taxon>Haloechinothrix</taxon>
    </lineage>
</organism>
<name>A0ABW2BZB2_9PSEU</name>
<evidence type="ECO:0000313" key="2">
    <source>
        <dbReference type="EMBL" id="MFC6867665.1"/>
    </source>
</evidence>
<feature type="transmembrane region" description="Helical" evidence="1">
    <location>
        <begin position="99"/>
        <end position="124"/>
    </location>
</feature>
<keyword evidence="3" id="KW-1185">Reference proteome</keyword>
<comment type="caution">
    <text evidence="2">The sequence shown here is derived from an EMBL/GenBank/DDBJ whole genome shotgun (WGS) entry which is preliminary data.</text>
</comment>
<feature type="transmembrane region" description="Helical" evidence="1">
    <location>
        <begin position="67"/>
        <end position="87"/>
    </location>
</feature>
<evidence type="ECO:0000313" key="3">
    <source>
        <dbReference type="Proteomes" id="UP001596337"/>
    </source>
</evidence>
<dbReference type="RefSeq" id="WP_345401263.1">
    <property type="nucleotide sequence ID" value="NZ_BAABLA010000104.1"/>
</dbReference>
<dbReference type="EMBL" id="JBHSXX010000001">
    <property type="protein sequence ID" value="MFC6867665.1"/>
    <property type="molecule type" value="Genomic_DNA"/>
</dbReference>
<keyword evidence="1" id="KW-0812">Transmembrane</keyword>
<accession>A0ABW2BZB2</accession>
<keyword evidence="1" id="KW-1133">Transmembrane helix</keyword>
<proteinExistence type="predicted"/>
<keyword evidence="1" id="KW-0472">Membrane</keyword>
<feature type="transmembrane region" description="Helical" evidence="1">
    <location>
        <begin position="12"/>
        <end position="30"/>
    </location>
</feature>
<evidence type="ECO:0000256" key="1">
    <source>
        <dbReference type="SAM" id="Phobius"/>
    </source>
</evidence>
<protein>
    <submittedName>
        <fullName evidence="2">Uncharacterized protein</fullName>
    </submittedName>
</protein>
<dbReference type="Proteomes" id="UP001596337">
    <property type="component" value="Unassembled WGS sequence"/>
</dbReference>
<gene>
    <name evidence="2" type="ORF">ACFQGD_10935</name>
</gene>